<evidence type="ECO:0000256" key="4">
    <source>
        <dbReference type="ARBA" id="ARBA00023136"/>
    </source>
</evidence>
<dbReference type="InterPro" id="IPR003689">
    <property type="entry name" value="ZIP"/>
</dbReference>
<feature type="transmembrane region" description="Helical" evidence="5">
    <location>
        <begin position="210"/>
        <end position="227"/>
    </location>
</feature>
<dbReference type="EMBL" id="FNAS01000002">
    <property type="protein sequence ID" value="SDE04626.1"/>
    <property type="molecule type" value="Genomic_DNA"/>
</dbReference>
<evidence type="ECO:0000313" key="7">
    <source>
        <dbReference type="Proteomes" id="UP000198517"/>
    </source>
</evidence>
<feature type="transmembrane region" description="Helical" evidence="5">
    <location>
        <begin position="31"/>
        <end position="51"/>
    </location>
</feature>
<protein>
    <submittedName>
        <fullName evidence="6">ZIP Zinc transporter</fullName>
    </submittedName>
</protein>
<comment type="subcellular location">
    <subcellularLocation>
        <location evidence="1">Membrane</location>
        <topology evidence="1">Multi-pass membrane protein</topology>
    </subcellularLocation>
</comment>
<accession>A0A1G6ZST8</accession>
<keyword evidence="2 5" id="KW-0812">Transmembrane</keyword>
<feature type="transmembrane region" description="Helical" evidence="5">
    <location>
        <begin position="123"/>
        <end position="144"/>
    </location>
</feature>
<evidence type="ECO:0000256" key="3">
    <source>
        <dbReference type="ARBA" id="ARBA00022989"/>
    </source>
</evidence>
<dbReference type="Pfam" id="PF02535">
    <property type="entry name" value="Zip"/>
    <property type="match status" value="1"/>
</dbReference>
<organism evidence="6 7">
    <name type="scientific">Riemerella columbipharyngis</name>
    <dbReference type="NCBI Taxonomy" id="1071918"/>
    <lineage>
        <taxon>Bacteria</taxon>
        <taxon>Pseudomonadati</taxon>
        <taxon>Bacteroidota</taxon>
        <taxon>Flavobacteriia</taxon>
        <taxon>Flavobacteriales</taxon>
        <taxon>Weeksellaceae</taxon>
        <taxon>Riemerella</taxon>
    </lineage>
</organism>
<dbReference type="PANTHER" id="PTHR11040:SF198">
    <property type="entry name" value="METAL HOMEOSTASIS FACTOR ATX2"/>
    <property type="match status" value="1"/>
</dbReference>
<evidence type="ECO:0000256" key="2">
    <source>
        <dbReference type="ARBA" id="ARBA00022692"/>
    </source>
</evidence>
<feature type="transmembrane region" description="Helical" evidence="5">
    <location>
        <begin position="180"/>
        <end position="198"/>
    </location>
</feature>
<keyword evidence="4 5" id="KW-0472">Membrane</keyword>
<gene>
    <name evidence="6" type="ORF">SAMN05421544_102164</name>
</gene>
<sequence length="230" mass="25165">MITALLILVVCLGALVGRLLGTNRGFAKKLLVLSAGFIITVCVCEIFPAVYENGGPNIGIWVIAGVLLQLILENITKGLEHGHFHYSKDNNVLIPTALMFGMFVHAFIEGMPLAGSTTIRLPYLLGILVHKFPISFILGAYLYTSKMPKFYAMALIGAFAAASPLGFFFGNYINGRYESYLLALVEGIFLHISSVIIFESNKNHKMDFQKIFLVLMGGGVALLGHLFHSH</sequence>
<evidence type="ECO:0000256" key="5">
    <source>
        <dbReference type="SAM" id="Phobius"/>
    </source>
</evidence>
<dbReference type="OrthoDB" id="654481at2"/>
<feature type="transmembrane region" description="Helical" evidence="5">
    <location>
        <begin position="92"/>
        <end position="111"/>
    </location>
</feature>
<dbReference type="PANTHER" id="PTHR11040">
    <property type="entry name" value="ZINC/IRON TRANSPORTER"/>
    <property type="match status" value="1"/>
</dbReference>
<dbReference type="RefSeq" id="WP_092735875.1">
    <property type="nucleotide sequence ID" value="NZ_FNAS01000002.1"/>
</dbReference>
<proteinExistence type="predicted"/>
<dbReference type="AlphaFoldDB" id="A0A1G6ZST8"/>
<keyword evidence="3 5" id="KW-1133">Transmembrane helix</keyword>
<evidence type="ECO:0000313" key="6">
    <source>
        <dbReference type="EMBL" id="SDE04626.1"/>
    </source>
</evidence>
<dbReference type="GO" id="GO:0005385">
    <property type="term" value="F:zinc ion transmembrane transporter activity"/>
    <property type="evidence" value="ECO:0007669"/>
    <property type="project" value="TreeGrafter"/>
</dbReference>
<dbReference type="STRING" id="1071918.SAMN05421544_102164"/>
<dbReference type="Proteomes" id="UP000198517">
    <property type="component" value="Unassembled WGS sequence"/>
</dbReference>
<keyword evidence="7" id="KW-1185">Reference proteome</keyword>
<feature type="transmembrane region" description="Helical" evidence="5">
    <location>
        <begin position="150"/>
        <end position="173"/>
    </location>
</feature>
<evidence type="ECO:0000256" key="1">
    <source>
        <dbReference type="ARBA" id="ARBA00004141"/>
    </source>
</evidence>
<dbReference type="GO" id="GO:0016020">
    <property type="term" value="C:membrane"/>
    <property type="evidence" value="ECO:0007669"/>
    <property type="project" value="UniProtKB-SubCell"/>
</dbReference>
<reference evidence="6 7" key="1">
    <citation type="submission" date="2016-10" db="EMBL/GenBank/DDBJ databases">
        <authorList>
            <person name="de Groot N.N."/>
        </authorList>
    </citation>
    <scope>NUCLEOTIDE SEQUENCE [LARGE SCALE GENOMIC DNA]</scope>
    <source>
        <strain evidence="6 7">DSM 24015</strain>
    </source>
</reference>
<feature type="transmembrane region" description="Helical" evidence="5">
    <location>
        <begin position="58"/>
        <end position="76"/>
    </location>
</feature>
<name>A0A1G6ZST8_9FLAO</name>